<proteinExistence type="predicted"/>
<evidence type="ECO:0000256" key="1">
    <source>
        <dbReference type="SAM" id="Phobius"/>
    </source>
</evidence>
<accession>A0A0K0CWX3</accession>
<keyword evidence="1" id="KW-1133">Transmembrane helix</keyword>
<dbReference type="Proteomes" id="UP000035642">
    <property type="component" value="Unassembled WGS sequence"/>
</dbReference>
<feature type="transmembrane region" description="Helical" evidence="1">
    <location>
        <begin position="54"/>
        <end position="72"/>
    </location>
</feature>
<name>A0A0K0CWX3_ANGCA</name>
<keyword evidence="1" id="KW-0472">Membrane</keyword>
<reference evidence="2" key="1">
    <citation type="submission" date="2012-09" db="EMBL/GenBank/DDBJ databases">
        <authorList>
            <person name="Martin A.A."/>
        </authorList>
    </citation>
    <scope>NUCLEOTIDE SEQUENCE</scope>
</reference>
<organism evidence="2 3">
    <name type="scientific">Angiostrongylus cantonensis</name>
    <name type="common">Rat lungworm</name>
    <dbReference type="NCBI Taxonomy" id="6313"/>
    <lineage>
        <taxon>Eukaryota</taxon>
        <taxon>Metazoa</taxon>
        <taxon>Ecdysozoa</taxon>
        <taxon>Nematoda</taxon>
        <taxon>Chromadorea</taxon>
        <taxon>Rhabditida</taxon>
        <taxon>Rhabditina</taxon>
        <taxon>Rhabditomorpha</taxon>
        <taxon>Strongyloidea</taxon>
        <taxon>Metastrongylidae</taxon>
        <taxon>Angiostrongylus</taxon>
    </lineage>
</organism>
<sequence>MKASCKTTVPEWFCTSALVTRASNLVGTSLLFLDQRRRAATPSGKALGHSRIREVLHGVVVVVLVAIAATATV</sequence>
<keyword evidence="2" id="KW-1185">Reference proteome</keyword>
<dbReference type="WBParaSite" id="ACAC_0000199901-mRNA-1">
    <property type="protein sequence ID" value="ACAC_0000199901-mRNA-1"/>
    <property type="gene ID" value="ACAC_0000199901"/>
</dbReference>
<reference evidence="3" key="2">
    <citation type="submission" date="2017-02" db="UniProtKB">
        <authorList>
            <consortium name="WormBaseParasite"/>
        </authorList>
    </citation>
    <scope>IDENTIFICATION</scope>
</reference>
<dbReference type="AlphaFoldDB" id="A0A0K0CWX3"/>
<evidence type="ECO:0000313" key="3">
    <source>
        <dbReference type="WBParaSite" id="ACAC_0000199901-mRNA-1"/>
    </source>
</evidence>
<evidence type="ECO:0000313" key="2">
    <source>
        <dbReference type="Proteomes" id="UP000035642"/>
    </source>
</evidence>
<keyword evidence="1" id="KW-0812">Transmembrane</keyword>
<protein>
    <submittedName>
        <fullName evidence="3">Secreted protein</fullName>
    </submittedName>
</protein>